<evidence type="ECO:0000313" key="2">
    <source>
        <dbReference type="EMBL" id="KOX92138.1"/>
    </source>
</evidence>
<dbReference type="PATRIC" id="fig|1705389.3.peg.2882"/>
<dbReference type="AlphaFoldDB" id="A0A0M9AII1"/>
<reference evidence="2 3" key="1">
    <citation type="submission" date="2015-08" db="EMBL/GenBank/DDBJ databases">
        <title>Genomes of Isolates from Cabo Rojo, PR.</title>
        <authorList>
            <person name="Sanchez-Nieves R.L."/>
            <person name="Montalvo-Rodriguez R."/>
        </authorList>
    </citation>
    <scope>NUCLEOTIDE SEQUENCE [LARGE SCALE GENOMIC DNA]</scope>
    <source>
        <strain evidence="2 3">5</strain>
    </source>
</reference>
<sequence length="115" mass="12801">MTPETSTEEENEAGWEAGGRRMLQSRAGMLRSQITDAFYDVEEAARSGEEITEEEVRELRSALNQARIHVEEELAPIAGVESFGGPLPMFPNRALREMLGETLRDSEEDDGGDDE</sequence>
<evidence type="ECO:0000313" key="3">
    <source>
        <dbReference type="Proteomes" id="UP000037747"/>
    </source>
</evidence>
<dbReference type="Proteomes" id="UP000037747">
    <property type="component" value="Unassembled WGS sequence"/>
</dbReference>
<gene>
    <name evidence="2" type="ORF">AMR74_16965</name>
</gene>
<name>A0A0M9AII1_9EURY</name>
<organism evidence="2 3">
    <name type="scientific">Halorubrum tropicale</name>
    <dbReference type="NCBI Taxonomy" id="1765655"/>
    <lineage>
        <taxon>Archaea</taxon>
        <taxon>Methanobacteriati</taxon>
        <taxon>Methanobacteriota</taxon>
        <taxon>Stenosarchaea group</taxon>
        <taxon>Halobacteria</taxon>
        <taxon>Halobacteriales</taxon>
        <taxon>Haloferacaceae</taxon>
        <taxon>Halorubrum</taxon>
    </lineage>
</organism>
<dbReference type="EMBL" id="LIST01000017">
    <property type="protein sequence ID" value="KOX92138.1"/>
    <property type="molecule type" value="Genomic_DNA"/>
</dbReference>
<dbReference type="RefSeq" id="WP_053773230.1">
    <property type="nucleotide sequence ID" value="NZ_LIST01000017.1"/>
</dbReference>
<keyword evidence="3" id="KW-1185">Reference proteome</keyword>
<dbReference type="STRING" id="1765655.AMR74_16965"/>
<evidence type="ECO:0000256" key="1">
    <source>
        <dbReference type="SAM" id="MobiDB-lite"/>
    </source>
</evidence>
<accession>A0A0M9AII1</accession>
<feature type="compositionally biased region" description="Acidic residues" evidence="1">
    <location>
        <begin position="1"/>
        <end position="13"/>
    </location>
</feature>
<protein>
    <submittedName>
        <fullName evidence="2">Uncharacterized protein</fullName>
    </submittedName>
</protein>
<proteinExistence type="predicted"/>
<feature type="region of interest" description="Disordered" evidence="1">
    <location>
        <begin position="1"/>
        <end position="20"/>
    </location>
</feature>
<comment type="caution">
    <text evidence="2">The sequence shown here is derived from an EMBL/GenBank/DDBJ whole genome shotgun (WGS) entry which is preliminary data.</text>
</comment>